<dbReference type="CDD" id="cd00037">
    <property type="entry name" value="CLECT"/>
    <property type="match status" value="1"/>
</dbReference>
<name>A0A423SP91_PENVA</name>
<evidence type="ECO:0000259" key="2">
    <source>
        <dbReference type="PROSITE" id="PS50041"/>
    </source>
</evidence>
<protein>
    <recommendedName>
        <fullName evidence="2">C-type lectin domain-containing protein</fullName>
    </recommendedName>
</protein>
<dbReference type="Pfam" id="PF00059">
    <property type="entry name" value="Lectin_C"/>
    <property type="match status" value="1"/>
</dbReference>
<dbReference type="InterPro" id="IPR016186">
    <property type="entry name" value="C-type_lectin-like/link_sf"/>
</dbReference>
<comment type="caution">
    <text evidence="3">The sequence shown here is derived from an EMBL/GenBank/DDBJ whole genome shotgun (WGS) entry which is preliminary data.</text>
</comment>
<dbReference type="SMART" id="SM00034">
    <property type="entry name" value="CLECT"/>
    <property type="match status" value="1"/>
</dbReference>
<evidence type="ECO:0000313" key="3">
    <source>
        <dbReference type="EMBL" id="ROT65993.1"/>
    </source>
</evidence>
<feature type="chain" id="PRO_5019251591" description="C-type lectin domain-containing protein" evidence="1">
    <location>
        <begin position="19"/>
        <end position="163"/>
    </location>
</feature>
<feature type="domain" description="C-type lectin" evidence="2">
    <location>
        <begin position="28"/>
        <end position="123"/>
    </location>
</feature>
<sequence length="163" mass="17684">MYLGVLLTVALVLSTASASHCPTGYQSILGKCIQVVIAASFGEFPIRWEVARSGCKERGGDLVSLSPPELLEHVSRYIDATYPGHIANDYTFWVGGQTVGSGWQWLNGDKLSVKSNLWVPNLPPKNSDATWYTLLVPADPTTPRRYLNVGGPSSQSPAYICQA</sequence>
<evidence type="ECO:0000256" key="1">
    <source>
        <dbReference type="SAM" id="SignalP"/>
    </source>
</evidence>
<keyword evidence="4" id="KW-1185">Reference proteome</keyword>
<organism evidence="3 4">
    <name type="scientific">Penaeus vannamei</name>
    <name type="common">Whiteleg shrimp</name>
    <name type="synonym">Litopenaeus vannamei</name>
    <dbReference type="NCBI Taxonomy" id="6689"/>
    <lineage>
        <taxon>Eukaryota</taxon>
        <taxon>Metazoa</taxon>
        <taxon>Ecdysozoa</taxon>
        <taxon>Arthropoda</taxon>
        <taxon>Crustacea</taxon>
        <taxon>Multicrustacea</taxon>
        <taxon>Malacostraca</taxon>
        <taxon>Eumalacostraca</taxon>
        <taxon>Eucarida</taxon>
        <taxon>Decapoda</taxon>
        <taxon>Dendrobranchiata</taxon>
        <taxon>Penaeoidea</taxon>
        <taxon>Penaeidae</taxon>
        <taxon>Penaeus</taxon>
    </lineage>
</organism>
<dbReference type="InterPro" id="IPR016187">
    <property type="entry name" value="CTDL_fold"/>
</dbReference>
<dbReference type="InterPro" id="IPR001304">
    <property type="entry name" value="C-type_lectin-like"/>
</dbReference>
<dbReference type="Gene3D" id="3.10.100.10">
    <property type="entry name" value="Mannose-Binding Protein A, subunit A"/>
    <property type="match status" value="1"/>
</dbReference>
<proteinExistence type="predicted"/>
<reference evidence="3 4" key="2">
    <citation type="submission" date="2019-01" db="EMBL/GenBank/DDBJ databases">
        <title>The decoding of complex shrimp genome reveals the adaptation for benthos swimmer, frequently molting mechanism and breeding impact on genome.</title>
        <authorList>
            <person name="Sun Y."/>
            <person name="Gao Y."/>
            <person name="Yu Y."/>
        </authorList>
    </citation>
    <scope>NUCLEOTIDE SEQUENCE [LARGE SCALE GENOMIC DNA]</scope>
    <source>
        <tissue evidence="3">Muscle</tissue>
    </source>
</reference>
<dbReference type="OrthoDB" id="6333086at2759"/>
<keyword evidence="1" id="KW-0732">Signal</keyword>
<dbReference type="EMBL" id="QCYY01003005">
    <property type="protein sequence ID" value="ROT65993.1"/>
    <property type="molecule type" value="Genomic_DNA"/>
</dbReference>
<reference evidence="3 4" key="1">
    <citation type="submission" date="2018-04" db="EMBL/GenBank/DDBJ databases">
        <authorList>
            <person name="Zhang X."/>
            <person name="Yuan J."/>
            <person name="Li F."/>
            <person name="Xiang J."/>
        </authorList>
    </citation>
    <scope>NUCLEOTIDE SEQUENCE [LARGE SCALE GENOMIC DNA]</scope>
    <source>
        <tissue evidence="3">Muscle</tissue>
    </source>
</reference>
<dbReference type="AlphaFoldDB" id="A0A423SP91"/>
<dbReference type="Proteomes" id="UP000283509">
    <property type="component" value="Unassembled WGS sequence"/>
</dbReference>
<dbReference type="SUPFAM" id="SSF56436">
    <property type="entry name" value="C-type lectin-like"/>
    <property type="match status" value="1"/>
</dbReference>
<accession>A0A423SP91</accession>
<gene>
    <name evidence="3" type="ORF">C7M84_016023</name>
</gene>
<evidence type="ECO:0000313" key="4">
    <source>
        <dbReference type="Proteomes" id="UP000283509"/>
    </source>
</evidence>
<dbReference type="PROSITE" id="PS50041">
    <property type="entry name" value="C_TYPE_LECTIN_2"/>
    <property type="match status" value="1"/>
</dbReference>
<feature type="signal peptide" evidence="1">
    <location>
        <begin position="1"/>
        <end position="18"/>
    </location>
</feature>